<proteinExistence type="predicted"/>
<dbReference type="GO" id="GO:0005634">
    <property type="term" value="C:nucleus"/>
    <property type="evidence" value="ECO:0007669"/>
    <property type="project" value="UniProtKB-SubCell"/>
</dbReference>
<dbReference type="Pfam" id="PF02944">
    <property type="entry name" value="BESS"/>
    <property type="match status" value="1"/>
</dbReference>
<reference evidence="4" key="1">
    <citation type="submission" date="2021-03" db="EMBL/GenBank/DDBJ databases">
        <title>Chromosome level genome of the anhydrobiotic midge Polypedilum vanderplanki.</title>
        <authorList>
            <person name="Yoshida Y."/>
            <person name="Kikawada T."/>
            <person name="Gusev O."/>
        </authorList>
    </citation>
    <scope>NUCLEOTIDE SEQUENCE</scope>
    <source>
        <strain evidence="4">NIAS01</strain>
        <tissue evidence="4">Whole body or cell culture</tissue>
    </source>
</reference>
<evidence type="ECO:0000259" key="3">
    <source>
        <dbReference type="PROSITE" id="PS51031"/>
    </source>
</evidence>
<dbReference type="PANTHER" id="PTHR12243:SF60">
    <property type="entry name" value="SI:CH211-15D5.12-RELATED"/>
    <property type="match status" value="1"/>
</dbReference>
<gene>
    <name evidence="4" type="ORF">PVAND_006187</name>
</gene>
<dbReference type="PROSITE" id="PS51031">
    <property type="entry name" value="BESS"/>
    <property type="match status" value="1"/>
</dbReference>
<dbReference type="Pfam" id="PF10545">
    <property type="entry name" value="MADF_DNA_bdg"/>
    <property type="match status" value="1"/>
</dbReference>
<feature type="domain" description="BESS" evidence="3">
    <location>
        <begin position="258"/>
        <end position="297"/>
    </location>
</feature>
<sequence length="297" mass="34028">MYQVTASQTEQNIKLIACVKRQRCLYDHNDQNYKNSVYVDKGWQEVSKEFGESVSDCKKKWRHLRSSLSRYLKSSKDLSKNKNNKLKPYYLLTHMDFLVPYTKTLESKLETMKYEPSDNNENFVDMKSEEEPGYDHEIIQEESQSMEEDEDIVYEAYEIQEQGTSNQNPKSQITLVRSSNGAQNTSLGQNMPQLQPLINTISTSSKPAQALQLNASQISQINSISPQPSPAVNITTQQQQQSIPVQQNTLIPITDDQSSADLNFFLALLPDVKNLNHDQKRKLRIGILKLIDDLMTT</sequence>
<dbReference type="GO" id="GO:0003677">
    <property type="term" value="F:DNA binding"/>
    <property type="evidence" value="ECO:0007669"/>
    <property type="project" value="InterPro"/>
</dbReference>
<dbReference type="AlphaFoldDB" id="A0A9J6C2E1"/>
<dbReference type="InterPro" id="IPR004210">
    <property type="entry name" value="BESS_motif"/>
</dbReference>
<protein>
    <submittedName>
        <fullName evidence="4">Uncharacterized protein</fullName>
    </submittedName>
</protein>
<evidence type="ECO:0000259" key="2">
    <source>
        <dbReference type="PROSITE" id="PS51029"/>
    </source>
</evidence>
<comment type="subcellular location">
    <subcellularLocation>
        <location evidence="1">Nucleus</location>
    </subcellularLocation>
</comment>
<accession>A0A9J6C2E1</accession>
<feature type="domain" description="MADF" evidence="2">
    <location>
        <begin position="14"/>
        <end position="103"/>
    </location>
</feature>
<name>A0A9J6C2E1_POLVA</name>
<dbReference type="PANTHER" id="PTHR12243">
    <property type="entry name" value="MADF DOMAIN TRANSCRIPTION FACTOR"/>
    <property type="match status" value="1"/>
</dbReference>
<keyword evidence="1" id="KW-0539">Nucleus</keyword>
<evidence type="ECO:0000313" key="5">
    <source>
        <dbReference type="Proteomes" id="UP001107558"/>
    </source>
</evidence>
<organism evidence="4 5">
    <name type="scientific">Polypedilum vanderplanki</name>
    <name type="common">Sleeping chironomid midge</name>
    <dbReference type="NCBI Taxonomy" id="319348"/>
    <lineage>
        <taxon>Eukaryota</taxon>
        <taxon>Metazoa</taxon>
        <taxon>Ecdysozoa</taxon>
        <taxon>Arthropoda</taxon>
        <taxon>Hexapoda</taxon>
        <taxon>Insecta</taxon>
        <taxon>Pterygota</taxon>
        <taxon>Neoptera</taxon>
        <taxon>Endopterygota</taxon>
        <taxon>Diptera</taxon>
        <taxon>Nematocera</taxon>
        <taxon>Chironomoidea</taxon>
        <taxon>Chironomidae</taxon>
        <taxon>Chironominae</taxon>
        <taxon>Polypedilum</taxon>
        <taxon>Polypedilum</taxon>
    </lineage>
</organism>
<dbReference type="GO" id="GO:0006357">
    <property type="term" value="P:regulation of transcription by RNA polymerase II"/>
    <property type="evidence" value="ECO:0007669"/>
    <property type="project" value="TreeGrafter"/>
</dbReference>
<dbReference type="PROSITE" id="PS51029">
    <property type="entry name" value="MADF"/>
    <property type="match status" value="1"/>
</dbReference>
<dbReference type="InterPro" id="IPR039353">
    <property type="entry name" value="TF_Adf1"/>
</dbReference>
<dbReference type="GO" id="GO:0005667">
    <property type="term" value="C:transcription regulator complex"/>
    <property type="evidence" value="ECO:0007669"/>
    <property type="project" value="TreeGrafter"/>
</dbReference>
<dbReference type="OrthoDB" id="6147983at2759"/>
<evidence type="ECO:0000256" key="1">
    <source>
        <dbReference type="PROSITE-ProRule" id="PRU00371"/>
    </source>
</evidence>
<dbReference type="InterPro" id="IPR006578">
    <property type="entry name" value="MADF-dom"/>
</dbReference>
<dbReference type="Proteomes" id="UP001107558">
    <property type="component" value="Chromosome 2"/>
</dbReference>
<keyword evidence="5" id="KW-1185">Reference proteome</keyword>
<dbReference type="SMART" id="SM00595">
    <property type="entry name" value="MADF"/>
    <property type="match status" value="1"/>
</dbReference>
<dbReference type="EMBL" id="JADBJN010000002">
    <property type="protein sequence ID" value="KAG5676345.1"/>
    <property type="molecule type" value="Genomic_DNA"/>
</dbReference>
<evidence type="ECO:0000313" key="4">
    <source>
        <dbReference type="EMBL" id="KAG5676345.1"/>
    </source>
</evidence>
<comment type="caution">
    <text evidence="4">The sequence shown here is derived from an EMBL/GenBank/DDBJ whole genome shotgun (WGS) entry which is preliminary data.</text>
</comment>